<dbReference type="STRING" id="1125630.KPHS_23940"/>
<protein>
    <submittedName>
        <fullName evidence="1">Uncharacterized protein</fullName>
    </submittedName>
</protein>
<dbReference type="Proteomes" id="UP000007841">
    <property type="component" value="Chromosome"/>
</dbReference>
<organism evidence="1 2">
    <name type="scientific">Klebsiella pneumoniae subsp. pneumoniae (strain HS11286)</name>
    <dbReference type="NCBI Taxonomy" id="1125630"/>
    <lineage>
        <taxon>Bacteria</taxon>
        <taxon>Pseudomonadati</taxon>
        <taxon>Pseudomonadota</taxon>
        <taxon>Gammaproteobacteria</taxon>
        <taxon>Enterobacterales</taxon>
        <taxon>Enterobacteriaceae</taxon>
        <taxon>Klebsiella/Raoultella group</taxon>
        <taxon>Klebsiella</taxon>
        <taxon>Klebsiella pneumoniae complex</taxon>
    </lineage>
</organism>
<dbReference type="PATRIC" id="fig|1125630.4.peg.2327"/>
<evidence type="ECO:0000313" key="2">
    <source>
        <dbReference type="Proteomes" id="UP000007841"/>
    </source>
</evidence>
<dbReference type="EMBL" id="CP003200">
    <property type="protein sequence ID" value="AEW61092.1"/>
    <property type="molecule type" value="Genomic_DNA"/>
</dbReference>
<dbReference type="GeneID" id="11847412"/>
<evidence type="ECO:0000313" key="1">
    <source>
        <dbReference type="EMBL" id="AEW61092.1"/>
    </source>
</evidence>
<proteinExistence type="predicted"/>
<dbReference type="RefSeq" id="YP_005226694.1">
    <property type="nucleotide sequence ID" value="NC_016845.1"/>
</dbReference>
<keyword evidence="2" id="KW-1185">Reference proteome</keyword>
<reference evidence="1 2" key="1">
    <citation type="journal article" date="2012" name="J. Bacteriol.">
        <title>Complete genome sequence of Klebsiella pneumoniae subsp. pneumoniae HS11286, a multidrug-resistant strain isolated from human sputum.</title>
        <authorList>
            <person name="Liu P."/>
            <person name="Li P."/>
            <person name="Jiang X."/>
            <person name="Bi D."/>
            <person name="Xie Y."/>
            <person name="Tai C."/>
            <person name="Deng Z."/>
            <person name="Rajakumar K."/>
            <person name="Ou H.Y."/>
        </authorList>
    </citation>
    <scope>NUCLEOTIDE SEQUENCE [LARGE SCALE GENOMIC DNA]</scope>
    <source>
        <strain evidence="1 2">HS11286</strain>
    </source>
</reference>
<dbReference type="KEGG" id="kpm:KPHS_23940"/>
<dbReference type="HOGENOM" id="CLU_3217534_0_0_6"/>
<name>A0A0H3GS65_KLEPH</name>
<gene>
    <name evidence="1" type="ordered locus">KPHS_23940</name>
</gene>
<dbReference type="RefSeq" id="WP_002902976.1">
    <property type="nucleotide sequence ID" value="NC_016845.1"/>
</dbReference>
<dbReference type="AlphaFoldDB" id="A0A0H3GS65"/>
<sequence>MVNAMLLCGLMLACEQQDCQYGQKQFIHFFKIIKIMKNIEKIFSYALK</sequence>
<accession>A0A0H3GS65</accession>